<reference evidence="2 3" key="1">
    <citation type="submission" date="2024-04" db="EMBL/GenBank/DDBJ databases">
        <title>Phyllosticta paracitricarpa is synonymous to the EU quarantine fungus P. citricarpa based on phylogenomic analyses.</title>
        <authorList>
            <consortium name="Lawrence Berkeley National Laboratory"/>
            <person name="Van Ingen-Buijs V.A."/>
            <person name="Van Westerhoven A.C."/>
            <person name="Haridas S."/>
            <person name="Skiadas P."/>
            <person name="Martin F."/>
            <person name="Groenewald J.Z."/>
            <person name="Crous P.W."/>
            <person name="Seidl M.F."/>
        </authorList>
    </citation>
    <scope>NUCLEOTIDE SEQUENCE [LARGE SCALE GENOMIC DNA]</scope>
    <source>
        <strain evidence="2 3">CBS 123374</strain>
    </source>
</reference>
<dbReference type="EMBL" id="JBBWRZ010000006">
    <property type="protein sequence ID" value="KAK8233511.1"/>
    <property type="molecule type" value="Genomic_DNA"/>
</dbReference>
<evidence type="ECO:0000313" key="3">
    <source>
        <dbReference type="Proteomes" id="UP001492380"/>
    </source>
</evidence>
<organism evidence="2 3">
    <name type="scientific">Phyllosticta capitalensis</name>
    <dbReference type="NCBI Taxonomy" id="121624"/>
    <lineage>
        <taxon>Eukaryota</taxon>
        <taxon>Fungi</taxon>
        <taxon>Dikarya</taxon>
        <taxon>Ascomycota</taxon>
        <taxon>Pezizomycotina</taxon>
        <taxon>Dothideomycetes</taxon>
        <taxon>Dothideomycetes incertae sedis</taxon>
        <taxon>Botryosphaeriales</taxon>
        <taxon>Phyllostictaceae</taxon>
        <taxon>Phyllosticta</taxon>
    </lineage>
</organism>
<dbReference type="Proteomes" id="UP001492380">
    <property type="component" value="Unassembled WGS sequence"/>
</dbReference>
<accession>A0ABR1YLZ4</accession>
<gene>
    <name evidence="2" type="ORF">HDK90DRAFT_466552</name>
</gene>
<proteinExistence type="predicted"/>
<feature type="compositionally biased region" description="Polar residues" evidence="1">
    <location>
        <begin position="100"/>
        <end position="113"/>
    </location>
</feature>
<feature type="region of interest" description="Disordered" evidence="1">
    <location>
        <begin position="31"/>
        <end position="159"/>
    </location>
</feature>
<keyword evidence="3" id="KW-1185">Reference proteome</keyword>
<feature type="compositionally biased region" description="Polar residues" evidence="1">
    <location>
        <begin position="31"/>
        <end position="41"/>
    </location>
</feature>
<dbReference type="PANTHER" id="PTHR42090:SF1">
    <property type="match status" value="1"/>
</dbReference>
<dbReference type="PANTHER" id="PTHR42090">
    <property type="match status" value="1"/>
</dbReference>
<feature type="compositionally biased region" description="Basic and acidic residues" evidence="1">
    <location>
        <begin position="123"/>
        <end position="143"/>
    </location>
</feature>
<evidence type="ECO:0000313" key="2">
    <source>
        <dbReference type="EMBL" id="KAK8233511.1"/>
    </source>
</evidence>
<feature type="compositionally biased region" description="Gly residues" evidence="1">
    <location>
        <begin position="145"/>
        <end position="159"/>
    </location>
</feature>
<protein>
    <submittedName>
        <fullName evidence="2">Uncharacterized protein</fullName>
    </submittedName>
</protein>
<feature type="compositionally biased region" description="Basic and acidic residues" evidence="1">
    <location>
        <begin position="85"/>
        <end position="98"/>
    </location>
</feature>
<name>A0ABR1YLZ4_9PEZI</name>
<sequence>MLSIRSSRFITLGTRRVAQLPSHRAAITVQPTHRTLSSTARNLLPTKDAQDKDSLNPTSTEYSKSGGDNAAAHTPDAAFNPNKTSPEEATKTAERESGEVGSSKSGASDTNPLDASPGNPDISKPRDPTEGGAEKGARNERARTSGGGSPKKAGGGKSG</sequence>
<evidence type="ECO:0000256" key="1">
    <source>
        <dbReference type="SAM" id="MobiDB-lite"/>
    </source>
</evidence>
<comment type="caution">
    <text evidence="2">The sequence shown here is derived from an EMBL/GenBank/DDBJ whole genome shotgun (WGS) entry which is preliminary data.</text>
</comment>